<reference evidence="2 3" key="1">
    <citation type="journal article" date="2006" name="Int. J. Syst. Evol. Microbiol.">
        <title>Myroides pelagicus sp. nov., isolated from seawater in Thailand.</title>
        <authorList>
            <person name="Yoon J."/>
            <person name="Maneerat S."/>
            <person name="Kawai F."/>
            <person name="Yokota A."/>
        </authorList>
    </citation>
    <scope>NUCLEOTIDE SEQUENCE [LARGE SCALE GENOMIC DNA]</scope>
    <source>
        <strain evidence="2 3">SM1T</strain>
    </source>
</reference>
<name>A0A7K1GN04_9FLAO</name>
<organism evidence="2 3">
    <name type="scientific">Myroides pelagicus</name>
    <dbReference type="NCBI Taxonomy" id="270914"/>
    <lineage>
        <taxon>Bacteria</taxon>
        <taxon>Pseudomonadati</taxon>
        <taxon>Bacteroidota</taxon>
        <taxon>Flavobacteriia</taxon>
        <taxon>Flavobacteriales</taxon>
        <taxon>Flavobacteriaceae</taxon>
        <taxon>Myroides</taxon>
    </lineage>
</organism>
<dbReference type="Gene3D" id="1.20.1420.60">
    <property type="match status" value="1"/>
</dbReference>
<evidence type="ECO:0000259" key="1">
    <source>
        <dbReference type="Pfam" id="PF14300"/>
    </source>
</evidence>
<dbReference type="Proteomes" id="UP000488936">
    <property type="component" value="Unassembled WGS sequence"/>
</dbReference>
<protein>
    <submittedName>
        <fullName evidence="2">DUF4375 domain-containing protein</fullName>
    </submittedName>
</protein>
<accession>A0A7K1GN04</accession>
<feature type="domain" description="DNA mimic protein DMP19 C-terminal" evidence="1">
    <location>
        <begin position="44"/>
        <end position="155"/>
    </location>
</feature>
<dbReference type="InterPro" id="IPR025402">
    <property type="entry name" value="DMP19_C"/>
</dbReference>
<gene>
    <name evidence="2" type="ORF">GJV77_06610</name>
</gene>
<dbReference type="OrthoDB" id="3720724at2"/>
<comment type="caution">
    <text evidence="2">The sequence shown here is derived from an EMBL/GenBank/DDBJ whole genome shotgun (WGS) entry which is preliminary data.</text>
</comment>
<dbReference type="Pfam" id="PF14300">
    <property type="entry name" value="DMP19"/>
    <property type="match status" value="1"/>
</dbReference>
<dbReference type="RefSeq" id="WP_155035592.1">
    <property type="nucleotide sequence ID" value="NZ_JAYMMG010000013.1"/>
</dbReference>
<evidence type="ECO:0000313" key="3">
    <source>
        <dbReference type="Proteomes" id="UP000488936"/>
    </source>
</evidence>
<dbReference type="EMBL" id="WMJY01000011">
    <property type="protein sequence ID" value="MTH29594.1"/>
    <property type="molecule type" value="Genomic_DNA"/>
</dbReference>
<sequence>MKDLKIVVSDKSVNSEDVFDVVYSNITFINLLREEVEGSPEEYIHPDAILSYYVDYYLVEYNNGNFSQLVWNTQVDYDFFDLVMQGMEKMGAKEHLAFLQKQVAFLKEFDEVALEAFIETDYFGENPTRDALKNDDFYAIKEDLVALNANWLKTHRDLLVLSIEGMYQKAEELLGKKIDR</sequence>
<proteinExistence type="predicted"/>
<evidence type="ECO:0000313" key="2">
    <source>
        <dbReference type="EMBL" id="MTH29594.1"/>
    </source>
</evidence>
<keyword evidence="3" id="KW-1185">Reference proteome</keyword>
<dbReference type="AlphaFoldDB" id="A0A7K1GN04"/>